<dbReference type="RefSeq" id="WP_138658431.1">
    <property type="nucleotide sequence ID" value="NZ_VATY01000002.1"/>
</dbReference>
<comment type="caution">
    <text evidence="3">The sequence shown here is derived from an EMBL/GenBank/DDBJ whole genome shotgun (WGS) entry which is preliminary data.</text>
</comment>
<gene>
    <name evidence="3" type="ORF">FEE95_13090</name>
</gene>
<dbReference type="InterPro" id="IPR027843">
    <property type="entry name" value="DUF4440"/>
</dbReference>
<organism evidence="3 4">
    <name type="scientific">Maribacter algarum</name>
    <name type="common">ex Zhang et al. 2020</name>
    <dbReference type="NCBI Taxonomy" id="2578118"/>
    <lineage>
        <taxon>Bacteria</taxon>
        <taxon>Pseudomonadati</taxon>
        <taxon>Bacteroidota</taxon>
        <taxon>Flavobacteriia</taxon>
        <taxon>Flavobacteriales</taxon>
        <taxon>Flavobacteriaceae</taxon>
        <taxon>Maribacter</taxon>
    </lineage>
</organism>
<accession>A0A5S3PRV8</accession>
<evidence type="ECO:0000256" key="1">
    <source>
        <dbReference type="SAM" id="SignalP"/>
    </source>
</evidence>
<evidence type="ECO:0000313" key="3">
    <source>
        <dbReference type="EMBL" id="TMM57414.1"/>
    </source>
</evidence>
<dbReference type="OrthoDB" id="6057827at2"/>
<name>A0A5S3PRV8_9FLAO</name>
<sequence length="306" mass="35460">MRILVRIMCILVLSQNVLAFQQTDNKERQVSQQSQKLVEALKSESLENTLSLFCDEATLLPEYHKSLIGKSKISAYYSKFFEKTSTSKFSKEAFEILPLGEYFVELGTFEHLYKTPSGKDFQYVGKYLTYWEFDSDNPPKIMAHIWGASNYFETENLNFISVPVSDSKAVKPSTKWEKDIEEIRKFVYDAVFTGDSKRQMKTYADDATYMTYYDPPFVGKDKIAAYFDAHYNPDFQMDSLMTKSVKVIDMGKYALKFGEYYVGWTWEGQPSYIEGKGLTLYKKMEDGSIKIYRQMINHSVPASPKE</sequence>
<reference evidence="3 4" key="1">
    <citation type="submission" date="2019-05" db="EMBL/GenBank/DDBJ databases">
        <authorList>
            <person name="Zhang J.-Y."/>
            <person name="Feg X."/>
            <person name="Du Z.-J."/>
        </authorList>
    </citation>
    <scope>NUCLEOTIDE SEQUENCE [LARGE SCALE GENOMIC DNA]</scope>
    <source>
        <strain evidence="3 4">RZ26</strain>
    </source>
</reference>
<proteinExistence type="predicted"/>
<dbReference type="Gene3D" id="3.10.450.50">
    <property type="match status" value="2"/>
</dbReference>
<evidence type="ECO:0000259" key="2">
    <source>
        <dbReference type="Pfam" id="PF14534"/>
    </source>
</evidence>
<feature type="domain" description="DUF4440" evidence="2">
    <location>
        <begin position="184"/>
        <end position="290"/>
    </location>
</feature>
<keyword evidence="1" id="KW-0732">Signal</keyword>
<evidence type="ECO:0000313" key="4">
    <source>
        <dbReference type="Proteomes" id="UP000310314"/>
    </source>
</evidence>
<dbReference type="Proteomes" id="UP000310314">
    <property type="component" value="Unassembled WGS sequence"/>
</dbReference>
<dbReference type="SUPFAM" id="SSF54427">
    <property type="entry name" value="NTF2-like"/>
    <property type="match status" value="2"/>
</dbReference>
<feature type="chain" id="PRO_5024378684" description="DUF4440 domain-containing protein" evidence="1">
    <location>
        <begin position="20"/>
        <end position="306"/>
    </location>
</feature>
<dbReference type="AlphaFoldDB" id="A0A5S3PRV8"/>
<dbReference type="EMBL" id="VATY01000002">
    <property type="protein sequence ID" value="TMM57414.1"/>
    <property type="molecule type" value="Genomic_DNA"/>
</dbReference>
<dbReference type="Pfam" id="PF14534">
    <property type="entry name" value="DUF4440"/>
    <property type="match status" value="1"/>
</dbReference>
<feature type="signal peptide" evidence="1">
    <location>
        <begin position="1"/>
        <end position="19"/>
    </location>
</feature>
<dbReference type="InterPro" id="IPR032710">
    <property type="entry name" value="NTF2-like_dom_sf"/>
</dbReference>
<keyword evidence="4" id="KW-1185">Reference proteome</keyword>
<protein>
    <recommendedName>
        <fullName evidence="2">DUF4440 domain-containing protein</fullName>
    </recommendedName>
</protein>